<name>A0A853HXS1_9GAMM</name>
<feature type="binding site" evidence="15">
    <location>
        <position position="21"/>
    </location>
    <ligand>
        <name>Mg(2+)</name>
        <dbReference type="ChEBI" id="CHEBI:18420"/>
        <label>2</label>
    </ligand>
</feature>
<feature type="transmembrane region" description="Helical" evidence="16">
    <location>
        <begin position="429"/>
        <end position="455"/>
    </location>
</feature>
<keyword evidence="10" id="KW-0406">Ion transport</keyword>
<evidence type="ECO:0000256" key="5">
    <source>
        <dbReference type="ARBA" id="ARBA00022519"/>
    </source>
</evidence>
<dbReference type="NCBIfam" id="NF007105">
    <property type="entry name" value="PRK09554.1"/>
    <property type="match status" value="1"/>
</dbReference>
<evidence type="ECO:0000256" key="11">
    <source>
        <dbReference type="ARBA" id="ARBA00023134"/>
    </source>
</evidence>
<evidence type="ECO:0000256" key="9">
    <source>
        <dbReference type="ARBA" id="ARBA00023004"/>
    </source>
</evidence>
<dbReference type="GO" id="GO:0046872">
    <property type="term" value="F:metal ion binding"/>
    <property type="evidence" value="ECO:0007669"/>
    <property type="project" value="UniProtKB-KW"/>
</dbReference>
<dbReference type="RefSeq" id="WP_180568039.1">
    <property type="nucleotide sequence ID" value="NZ_JACCKB010000009.1"/>
</dbReference>
<comment type="function">
    <text evidence="16">Probable transporter of a GTP-driven Fe(2+) uptake system.</text>
</comment>
<dbReference type="CDD" id="cd01879">
    <property type="entry name" value="FeoB"/>
    <property type="match status" value="1"/>
</dbReference>
<evidence type="ECO:0000256" key="2">
    <source>
        <dbReference type="ARBA" id="ARBA00022448"/>
    </source>
</evidence>
<keyword evidence="4 16" id="KW-0410">Iron transport</keyword>
<evidence type="ECO:0000256" key="6">
    <source>
        <dbReference type="ARBA" id="ARBA00022692"/>
    </source>
</evidence>
<keyword evidence="7 14" id="KW-0547">Nucleotide-binding</keyword>
<evidence type="ECO:0000256" key="16">
    <source>
        <dbReference type="RuleBase" id="RU362098"/>
    </source>
</evidence>
<keyword evidence="9 16" id="KW-0408">Iron</keyword>
<comment type="caution">
    <text evidence="18">The sequence shown here is derived from an EMBL/GenBank/DDBJ whole genome shotgun (WGS) entry which is preliminary data.</text>
</comment>
<keyword evidence="12 16" id="KW-0472">Membrane</keyword>
<reference evidence="18 19" key="1">
    <citation type="submission" date="2020-07" db="EMBL/GenBank/DDBJ databases">
        <title>Endozoicomonas sp. nov., isolated from sediment.</title>
        <authorList>
            <person name="Gu T."/>
        </authorList>
    </citation>
    <scope>NUCLEOTIDE SEQUENCE [LARGE SCALE GENOMIC DNA]</scope>
    <source>
        <strain evidence="18 19">SM1973</strain>
    </source>
</reference>
<keyword evidence="3" id="KW-1003">Cell membrane</keyword>
<feature type="transmembrane region" description="Helical" evidence="16">
    <location>
        <begin position="346"/>
        <end position="375"/>
    </location>
</feature>
<dbReference type="InterPro" id="IPR050860">
    <property type="entry name" value="FeoB_GTPase"/>
</dbReference>
<dbReference type="Pfam" id="PF17910">
    <property type="entry name" value="FeoB_Cyto"/>
    <property type="match status" value="1"/>
</dbReference>
<evidence type="ECO:0000256" key="7">
    <source>
        <dbReference type="ARBA" id="ARBA00022741"/>
    </source>
</evidence>
<dbReference type="Gene3D" id="3.40.50.300">
    <property type="entry name" value="P-loop containing nucleotide triphosphate hydrolases"/>
    <property type="match status" value="1"/>
</dbReference>
<feature type="binding site" evidence="14">
    <location>
        <begin position="119"/>
        <end position="122"/>
    </location>
    <ligand>
        <name>GTP</name>
        <dbReference type="ChEBI" id="CHEBI:37565"/>
        <label>1</label>
    </ligand>
</feature>
<feature type="domain" description="FeoB-type G" evidence="17">
    <location>
        <begin position="3"/>
        <end position="168"/>
    </location>
</feature>
<dbReference type="Proteomes" id="UP000569732">
    <property type="component" value="Unassembled WGS sequence"/>
</dbReference>
<evidence type="ECO:0000313" key="19">
    <source>
        <dbReference type="Proteomes" id="UP000569732"/>
    </source>
</evidence>
<dbReference type="EMBL" id="JACCKB010000009">
    <property type="protein sequence ID" value="NYZ66013.1"/>
    <property type="molecule type" value="Genomic_DNA"/>
</dbReference>
<dbReference type="PANTHER" id="PTHR43185:SF1">
    <property type="entry name" value="FE(2+) TRANSPORTER FEOB"/>
    <property type="match status" value="1"/>
</dbReference>
<organism evidence="18 19">
    <name type="scientific">Spartinivicinus marinus</name>
    <dbReference type="NCBI Taxonomy" id="2994442"/>
    <lineage>
        <taxon>Bacteria</taxon>
        <taxon>Pseudomonadati</taxon>
        <taxon>Pseudomonadota</taxon>
        <taxon>Gammaproteobacteria</taxon>
        <taxon>Oceanospirillales</taxon>
        <taxon>Zooshikellaceae</taxon>
        <taxon>Spartinivicinus</taxon>
    </lineage>
</organism>
<feature type="binding site" evidence="14">
    <location>
        <begin position="56"/>
        <end position="59"/>
    </location>
    <ligand>
        <name>GTP</name>
        <dbReference type="ChEBI" id="CHEBI:37565"/>
        <label>3</label>
    </ligand>
</feature>
<dbReference type="PROSITE" id="PS51711">
    <property type="entry name" value="G_FEOB"/>
    <property type="match status" value="1"/>
</dbReference>
<feature type="binding site" evidence="14">
    <location>
        <begin position="10"/>
        <end position="17"/>
    </location>
    <ligand>
        <name>GTP</name>
        <dbReference type="ChEBI" id="CHEBI:37565"/>
        <label>1</label>
    </ligand>
</feature>
<dbReference type="InterPro" id="IPR011640">
    <property type="entry name" value="Fe2_transport_prot_B_C"/>
</dbReference>
<evidence type="ECO:0000256" key="1">
    <source>
        <dbReference type="ARBA" id="ARBA00004429"/>
    </source>
</evidence>
<dbReference type="InterPro" id="IPR011642">
    <property type="entry name" value="Gate_dom"/>
</dbReference>
<evidence type="ECO:0000256" key="14">
    <source>
        <dbReference type="PIRSR" id="PIRSR603373-1"/>
    </source>
</evidence>
<feature type="transmembrane region" description="Helical" evidence="16">
    <location>
        <begin position="742"/>
        <end position="760"/>
    </location>
</feature>
<keyword evidence="2 16" id="KW-0813">Transport</keyword>
<feature type="transmembrane region" description="Helical" evidence="16">
    <location>
        <begin position="682"/>
        <end position="703"/>
    </location>
</feature>
<dbReference type="FunFam" id="3.40.50.300:FF:000426">
    <property type="entry name" value="Ferrous iron transport protein B"/>
    <property type="match status" value="1"/>
</dbReference>
<evidence type="ECO:0000256" key="13">
    <source>
        <dbReference type="NCBIfam" id="TIGR00437"/>
    </source>
</evidence>
<dbReference type="GO" id="GO:0005886">
    <property type="term" value="C:plasma membrane"/>
    <property type="evidence" value="ECO:0007669"/>
    <property type="project" value="UniProtKB-SubCell"/>
</dbReference>
<dbReference type="GO" id="GO:0005525">
    <property type="term" value="F:GTP binding"/>
    <property type="evidence" value="ECO:0007669"/>
    <property type="project" value="UniProtKB-KW"/>
</dbReference>
<evidence type="ECO:0000256" key="10">
    <source>
        <dbReference type="ARBA" id="ARBA00023065"/>
    </source>
</evidence>
<feature type="binding site" evidence="15">
    <location>
        <position position="24"/>
    </location>
    <ligand>
        <name>Mg(2+)</name>
        <dbReference type="ChEBI" id="CHEBI:18420"/>
        <label>2</label>
    </ligand>
</feature>
<keyword evidence="8 16" id="KW-1133">Transmembrane helix</keyword>
<gene>
    <name evidence="18" type="primary">feoB</name>
    <name evidence="18" type="ORF">H0A36_08300</name>
</gene>
<dbReference type="PRINTS" id="PR00326">
    <property type="entry name" value="GTP1OBG"/>
</dbReference>
<evidence type="ECO:0000256" key="15">
    <source>
        <dbReference type="PIRSR" id="PIRSR603373-2"/>
    </source>
</evidence>
<dbReference type="Pfam" id="PF07664">
    <property type="entry name" value="FeoB_C"/>
    <property type="match status" value="1"/>
</dbReference>
<feature type="binding site" evidence="15">
    <location>
        <position position="25"/>
    </location>
    <ligand>
        <name>Mg(2+)</name>
        <dbReference type="ChEBI" id="CHEBI:18420"/>
        <label>2</label>
    </ligand>
</feature>
<dbReference type="GO" id="GO:0015093">
    <property type="term" value="F:ferrous iron transmembrane transporter activity"/>
    <property type="evidence" value="ECO:0007669"/>
    <property type="project" value="UniProtKB-UniRule"/>
</dbReference>
<comment type="similarity">
    <text evidence="16">Belongs to the TRAFAC class TrmE-Era-EngA-EngB-Septin-like GTPase superfamily. FeoB GTPase (TC 9.A.8) family.</text>
</comment>
<keyword evidence="15" id="KW-0479">Metal-binding</keyword>
<dbReference type="SUPFAM" id="SSF52540">
    <property type="entry name" value="P-loop containing nucleoside triphosphate hydrolases"/>
    <property type="match status" value="1"/>
</dbReference>
<dbReference type="PANTHER" id="PTHR43185">
    <property type="entry name" value="FERROUS IRON TRANSPORT PROTEIN B"/>
    <property type="match status" value="1"/>
</dbReference>
<accession>A0A853HXS1</accession>
<dbReference type="AlphaFoldDB" id="A0A853HXS1"/>
<keyword evidence="5" id="KW-0997">Cell inner membrane</keyword>
<evidence type="ECO:0000313" key="18">
    <source>
        <dbReference type="EMBL" id="NYZ66013.1"/>
    </source>
</evidence>
<evidence type="ECO:0000256" key="3">
    <source>
        <dbReference type="ARBA" id="ARBA00022475"/>
    </source>
</evidence>
<dbReference type="InterPro" id="IPR027417">
    <property type="entry name" value="P-loop_NTPase"/>
</dbReference>
<evidence type="ECO:0000256" key="4">
    <source>
        <dbReference type="ARBA" id="ARBA00022496"/>
    </source>
</evidence>
<evidence type="ECO:0000259" key="17">
    <source>
        <dbReference type="PROSITE" id="PS51711"/>
    </source>
</evidence>
<feature type="transmembrane region" description="Helical" evidence="16">
    <location>
        <begin position="710"/>
        <end position="730"/>
    </location>
</feature>
<evidence type="ECO:0000256" key="12">
    <source>
        <dbReference type="ARBA" id="ARBA00023136"/>
    </source>
</evidence>
<feature type="transmembrane region" description="Helical" evidence="16">
    <location>
        <begin position="461"/>
        <end position="481"/>
    </location>
</feature>
<dbReference type="Pfam" id="PF02421">
    <property type="entry name" value="FeoB_N"/>
    <property type="match status" value="1"/>
</dbReference>
<keyword evidence="6 16" id="KW-0812">Transmembrane</keyword>
<dbReference type="InterPro" id="IPR005225">
    <property type="entry name" value="Small_GTP-bd"/>
</dbReference>
<comment type="subcellular location">
    <subcellularLocation>
        <location evidence="1 16">Cell inner membrane</location>
        <topology evidence="1 16">Multi-pass membrane protein</topology>
    </subcellularLocation>
</comment>
<proteinExistence type="inferred from homology"/>
<dbReference type="InterPro" id="IPR003373">
    <property type="entry name" value="Fe2_transport_prot-B"/>
</dbReference>
<dbReference type="Pfam" id="PF07670">
    <property type="entry name" value="Gate"/>
    <property type="match status" value="2"/>
</dbReference>
<keyword evidence="11 14" id="KW-0342">GTP-binding</keyword>
<sequence>MSLSTVCLVGNPNCGKTSLFNALTGSKQKIGNWPGVTVEKKTGSYQYNQQTIKIIDLPGLYSLDGVENTAIDEQITLDFLLIDSSSLIINIIDAVNLQRSLYLTLQLLELGKPMIIVLNMMDKLSSAKQTINIKQLAQRLKCPVLPIVAKQSKGLPELKKRVTQALKQPTTPLPPQPYNKLIHQAIQQIRPDDHPAISQWQAINLLANNEINNHFPAIIKTSSTWKAVLQQLAQEHTRNITQQMGEDLDILIANDRYQFINQLTQQVVTTEERFSKSITEKIDNIVLNRLLGIPIFLSIMYLMFMFSINIGSAFIDFFDITAGTLFIDTPAYWLNQIHAPNWLITLLANGIGSGIQTVATFIPIIACLFLFLALLEGSGYMARAAFIMDKIMGWVGLPGKAFVPMLIGFGCNVPAVMATRTLESQRDRLLTICMTPFMSCGARLPVYALFAVAFFPDNGQNIVLILYLVGILLAITTGIIMKHTLLPGISSPFILELPDYHLPTTKTVLTHTWSRLKGFIVKAGKIIIVMVALLNVLNSLGTDATVNNENTENSILSVTGKALTPLFKPMGINDANWPATVGIFTGVFAKEAVVGTLDAMYSQLNATKQALDTPQPLAFWQKFYSALLTIPTNLAGLADGWGDPLGMNIGEITNKEIAAEDQDIAAETFSTIHHLFGSPHAAFAYVLFILLYTPCLATLGAIFREANTNWMWLVAGWTFAIAYTTATVYYQVATFAEHPHYSIGWFVTLASLWIVVLIFLKRRVNKLTVNLNQNVVSV</sequence>
<dbReference type="NCBIfam" id="TIGR00231">
    <property type="entry name" value="small_GTP"/>
    <property type="match status" value="1"/>
</dbReference>
<feature type="binding site" evidence="14">
    <location>
        <begin position="35"/>
        <end position="39"/>
    </location>
    <ligand>
        <name>GTP</name>
        <dbReference type="ChEBI" id="CHEBI:37565"/>
        <label>2</label>
    </ligand>
</feature>
<dbReference type="NCBIfam" id="TIGR00437">
    <property type="entry name" value="feoB"/>
    <property type="match status" value="1"/>
</dbReference>
<dbReference type="InterPro" id="IPR006073">
    <property type="entry name" value="GTP-bd"/>
</dbReference>
<feature type="transmembrane region" description="Helical" evidence="16">
    <location>
        <begin position="286"/>
        <end position="308"/>
    </location>
</feature>
<keyword evidence="19" id="KW-1185">Reference proteome</keyword>
<protein>
    <recommendedName>
        <fullName evidence="13 16">Ferrous iron transport protein B</fullName>
    </recommendedName>
</protein>
<dbReference type="Gene3D" id="1.10.287.1770">
    <property type="match status" value="1"/>
</dbReference>
<dbReference type="InterPro" id="IPR041069">
    <property type="entry name" value="FeoB_Cyto"/>
</dbReference>
<feature type="binding site" evidence="15">
    <location>
        <position position="22"/>
    </location>
    <ligand>
        <name>Mg(2+)</name>
        <dbReference type="ChEBI" id="CHEBI:18420"/>
        <label>1</label>
    </ligand>
</feature>
<keyword evidence="15" id="KW-0460">Magnesium</keyword>
<feature type="transmembrane region" description="Helical" evidence="16">
    <location>
        <begin position="395"/>
        <end position="417"/>
    </location>
</feature>
<dbReference type="InterPro" id="IPR030389">
    <property type="entry name" value="G_FEOB_dom"/>
</dbReference>
<evidence type="ECO:0000256" key="8">
    <source>
        <dbReference type="ARBA" id="ARBA00022989"/>
    </source>
</evidence>